<proteinExistence type="predicted"/>
<evidence type="ECO:0000256" key="2">
    <source>
        <dbReference type="ARBA" id="ARBA00022737"/>
    </source>
</evidence>
<name>A0AA36JH58_9DINO</name>
<dbReference type="Gene3D" id="2.130.10.10">
    <property type="entry name" value="YVTN repeat-like/Quinoprotein amine dehydrogenase"/>
    <property type="match status" value="2"/>
</dbReference>
<evidence type="ECO:0000313" key="5">
    <source>
        <dbReference type="Proteomes" id="UP001178507"/>
    </source>
</evidence>
<evidence type="ECO:0000256" key="1">
    <source>
        <dbReference type="ARBA" id="ARBA00022574"/>
    </source>
</evidence>
<keyword evidence="5" id="KW-1185">Reference proteome</keyword>
<dbReference type="InterPro" id="IPR011047">
    <property type="entry name" value="Quinoprotein_ADH-like_sf"/>
</dbReference>
<evidence type="ECO:0008006" key="6">
    <source>
        <dbReference type="Google" id="ProtNLM"/>
    </source>
</evidence>
<dbReference type="InterPro" id="IPR015943">
    <property type="entry name" value="WD40/YVTN_repeat-like_dom_sf"/>
</dbReference>
<dbReference type="Pfam" id="PF00400">
    <property type="entry name" value="WD40"/>
    <property type="match status" value="1"/>
</dbReference>
<dbReference type="PANTHER" id="PTHR19848">
    <property type="entry name" value="WD40 REPEAT PROTEIN"/>
    <property type="match status" value="1"/>
</dbReference>
<comment type="caution">
    <text evidence="4">The sequence shown here is derived from an EMBL/GenBank/DDBJ whole genome shotgun (WGS) entry which is preliminary data.</text>
</comment>
<dbReference type="SUPFAM" id="SSF50998">
    <property type="entry name" value="Quinoprotein alcohol dehydrogenase-like"/>
    <property type="match status" value="1"/>
</dbReference>
<dbReference type="PANTHER" id="PTHR19848:SF8">
    <property type="entry name" value="F-BOX AND WD REPEAT DOMAIN CONTAINING 7"/>
    <property type="match status" value="1"/>
</dbReference>
<dbReference type="PROSITE" id="PS50082">
    <property type="entry name" value="WD_REPEATS_2"/>
    <property type="match status" value="1"/>
</dbReference>
<organism evidence="4 5">
    <name type="scientific">Effrenium voratum</name>
    <dbReference type="NCBI Taxonomy" id="2562239"/>
    <lineage>
        <taxon>Eukaryota</taxon>
        <taxon>Sar</taxon>
        <taxon>Alveolata</taxon>
        <taxon>Dinophyceae</taxon>
        <taxon>Suessiales</taxon>
        <taxon>Symbiodiniaceae</taxon>
        <taxon>Effrenium</taxon>
    </lineage>
</organism>
<evidence type="ECO:0000313" key="4">
    <source>
        <dbReference type="EMBL" id="CAJ1405552.1"/>
    </source>
</evidence>
<evidence type="ECO:0000256" key="3">
    <source>
        <dbReference type="PROSITE-ProRule" id="PRU00221"/>
    </source>
</evidence>
<accession>A0AA36JH58</accession>
<keyword evidence="1 3" id="KW-0853">WD repeat</keyword>
<feature type="repeat" description="WD" evidence="3">
    <location>
        <begin position="65"/>
        <end position="86"/>
    </location>
</feature>
<dbReference type="SMART" id="SM00320">
    <property type="entry name" value="WD40"/>
    <property type="match status" value="4"/>
</dbReference>
<reference evidence="4" key="1">
    <citation type="submission" date="2023-08" db="EMBL/GenBank/DDBJ databases">
        <authorList>
            <person name="Chen Y."/>
            <person name="Shah S."/>
            <person name="Dougan E. K."/>
            <person name="Thang M."/>
            <person name="Chan C."/>
        </authorList>
    </citation>
    <scope>NUCLEOTIDE SEQUENCE</scope>
</reference>
<gene>
    <name evidence="4" type="ORF">EVOR1521_LOCUS27725</name>
</gene>
<sequence length="339" mass="36745">MATLELHCDGPVLGLAYAPEANVLLSCTSRQLAAWECSTGQCLRGMQSRSVLQALTYASHLQCAIVGGRDGSILVWDINTGAARREMSCGSAVSCLDYALSLKAVVSGEENGTVVLWDLTRGVQLAVIWCHAMVHCLSYWFIPPYIRDIPHLDNGEILQKLIPATENGTMGRAIVTGDSAFKVTVWDMETCKAKKVLHCQSHVLALATSPFLGLVAAGEANGHVTIWDVEIEQVLHRLEGGGLRGLTFVSLEEVQTLMAAESMRLVSWDIDTGQFRSRRLPRGIHCATCLCEIKAEEGCRLALGDSAGLVTLLPHQEATRGFDAKRAGDGVRLRSCLRT</sequence>
<dbReference type="EMBL" id="CAUJNA010003590">
    <property type="protein sequence ID" value="CAJ1405552.1"/>
    <property type="molecule type" value="Genomic_DNA"/>
</dbReference>
<dbReference type="InterPro" id="IPR001680">
    <property type="entry name" value="WD40_rpt"/>
</dbReference>
<dbReference type="Proteomes" id="UP001178507">
    <property type="component" value="Unassembled WGS sequence"/>
</dbReference>
<dbReference type="AlphaFoldDB" id="A0AA36JH58"/>
<keyword evidence="2" id="KW-0677">Repeat</keyword>
<protein>
    <recommendedName>
        <fullName evidence="6">Guanine nucleotide-binding protein subunit beta-like protein</fullName>
    </recommendedName>
</protein>